<comment type="caution">
    <text evidence="9">The sequence shown here is derived from an EMBL/GenBank/DDBJ whole genome shotgun (WGS) entry which is preliminary data.</text>
</comment>
<name>A0ABR0ZTW3_HUSHU</name>
<proteinExistence type="inferred from homology"/>
<feature type="region of interest" description="Disordered" evidence="7">
    <location>
        <begin position="582"/>
        <end position="631"/>
    </location>
</feature>
<evidence type="ECO:0000313" key="10">
    <source>
        <dbReference type="Proteomes" id="UP001369086"/>
    </source>
</evidence>
<keyword evidence="6" id="KW-0175">Coiled coil</keyword>
<evidence type="ECO:0000313" key="9">
    <source>
        <dbReference type="EMBL" id="KAK6488252.1"/>
    </source>
</evidence>
<dbReference type="Pfam" id="PF13877">
    <property type="entry name" value="RPAP3_C"/>
    <property type="match status" value="1"/>
</dbReference>
<dbReference type="PANTHER" id="PTHR46423:SF1">
    <property type="entry name" value="RNA POLYMERASE II-ASSOCIATED PROTEIN 3"/>
    <property type="match status" value="1"/>
</dbReference>
<dbReference type="InterPro" id="IPR051966">
    <property type="entry name" value="RPAP3"/>
</dbReference>
<evidence type="ECO:0000256" key="5">
    <source>
        <dbReference type="PROSITE-ProRule" id="PRU00339"/>
    </source>
</evidence>
<feature type="repeat" description="TPR" evidence="5">
    <location>
        <begin position="280"/>
        <end position="313"/>
    </location>
</feature>
<evidence type="ECO:0000259" key="8">
    <source>
        <dbReference type="Pfam" id="PF13877"/>
    </source>
</evidence>
<feature type="repeat" description="TPR" evidence="5">
    <location>
        <begin position="212"/>
        <end position="245"/>
    </location>
</feature>
<feature type="repeat" description="TPR" evidence="5">
    <location>
        <begin position="363"/>
        <end position="396"/>
    </location>
</feature>
<keyword evidence="10" id="KW-1185">Reference proteome</keyword>
<feature type="repeat" description="TPR" evidence="5">
    <location>
        <begin position="431"/>
        <end position="464"/>
    </location>
</feature>
<dbReference type="InterPro" id="IPR025986">
    <property type="entry name" value="RPAP3-like_C"/>
</dbReference>
<organism evidence="9 10">
    <name type="scientific">Huso huso</name>
    <name type="common">Beluga</name>
    <name type="synonym">Acipenser huso</name>
    <dbReference type="NCBI Taxonomy" id="61971"/>
    <lineage>
        <taxon>Eukaryota</taxon>
        <taxon>Metazoa</taxon>
        <taxon>Chordata</taxon>
        <taxon>Craniata</taxon>
        <taxon>Vertebrata</taxon>
        <taxon>Euteleostomi</taxon>
        <taxon>Actinopterygii</taxon>
        <taxon>Chondrostei</taxon>
        <taxon>Acipenseriformes</taxon>
        <taxon>Acipenseridae</taxon>
        <taxon>Huso</taxon>
    </lineage>
</organism>
<dbReference type="InterPro" id="IPR019734">
    <property type="entry name" value="TPR_rpt"/>
</dbReference>
<feature type="coiled-coil region" evidence="6">
    <location>
        <begin position="339"/>
        <end position="366"/>
    </location>
</feature>
<comment type="similarity">
    <text evidence="3">Belongs to the RPAP3 family.</text>
</comment>
<dbReference type="SUPFAM" id="SSF48452">
    <property type="entry name" value="TPR-like"/>
    <property type="match status" value="2"/>
</dbReference>
<evidence type="ECO:0000256" key="2">
    <source>
        <dbReference type="ARBA" id="ARBA00022803"/>
    </source>
</evidence>
<feature type="region of interest" description="Disordered" evidence="7">
    <location>
        <begin position="188"/>
        <end position="222"/>
    </location>
</feature>
<dbReference type="Pfam" id="PF13432">
    <property type="entry name" value="TPR_16"/>
    <property type="match status" value="2"/>
</dbReference>
<keyword evidence="2 5" id="KW-0802">TPR repeat</keyword>
<evidence type="ECO:0000256" key="7">
    <source>
        <dbReference type="SAM" id="MobiDB-lite"/>
    </source>
</evidence>
<evidence type="ECO:0000256" key="3">
    <source>
        <dbReference type="ARBA" id="ARBA00038275"/>
    </source>
</evidence>
<feature type="compositionally biased region" description="Low complexity" evidence="7">
    <location>
        <begin position="617"/>
        <end position="626"/>
    </location>
</feature>
<protein>
    <recommendedName>
        <fullName evidence="4">RNA polymerase II-associated protein 3</fullName>
    </recommendedName>
</protein>
<feature type="compositionally biased region" description="Basic and acidic residues" evidence="7">
    <location>
        <begin position="586"/>
        <end position="601"/>
    </location>
</feature>
<evidence type="ECO:0000256" key="6">
    <source>
        <dbReference type="SAM" id="Coils"/>
    </source>
</evidence>
<dbReference type="Gene3D" id="1.25.40.10">
    <property type="entry name" value="Tetratricopeptide repeat domain"/>
    <property type="match status" value="2"/>
</dbReference>
<reference evidence="9 10" key="1">
    <citation type="submission" date="2021-05" db="EMBL/GenBank/DDBJ databases">
        <authorList>
            <person name="Zahm M."/>
            <person name="Klopp C."/>
            <person name="Cabau C."/>
            <person name="Kuhl H."/>
            <person name="Suciu R."/>
            <person name="Ciorpac M."/>
            <person name="Holostenco D."/>
            <person name="Gessner J."/>
            <person name="Wuertz S."/>
            <person name="Hohne C."/>
            <person name="Stock M."/>
            <person name="Gislard M."/>
            <person name="Lluch J."/>
            <person name="Milhes M."/>
            <person name="Lampietro C."/>
            <person name="Lopez Roques C."/>
            <person name="Donnadieu C."/>
            <person name="Du K."/>
            <person name="Schartl M."/>
            <person name="Guiguen Y."/>
        </authorList>
    </citation>
    <scope>NUCLEOTIDE SEQUENCE [LARGE SCALE GENOMIC DNA]</scope>
    <source>
        <strain evidence="9">Hh-F2</strain>
        <tissue evidence="9">Blood</tissue>
    </source>
</reference>
<dbReference type="SMART" id="SM00028">
    <property type="entry name" value="TPR"/>
    <property type="match status" value="6"/>
</dbReference>
<dbReference type="InterPro" id="IPR011990">
    <property type="entry name" value="TPR-like_helical_dom_sf"/>
</dbReference>
<sequence length="749" mass="84564">MRLEFLSTPPPFGSAQNCCSSSTKAVHAASAQTVTLRADSRLQSSRQTSVVNAPSVLQTTLYAKGRRTSPIQVIRFAVMASQNKAIELQLQMRQNAEELQDFMRDLGSWEKDIKKKDEELLKESGVEPEMQSLPPVRNKDYKRKKKDKSKVAAKNAKNEKEKASRIKSYDYQAWDKFDVDKVLENLDKEDGTQESHESDSEEDGIHIDKDKALSEREKGNDHFKEGKYDDAIECYTRGMTADPYNPVLPTNRAAAFFRLKKYAVAESDCNLAIALDTNYTKAYARRGAARFAQKKTEGAKEDYEMVLKLDPENFEAQNELKKIHKVLASHEHVSEKTDSKEKEAVVDEYEKKRIEEQQEKQQAITQKDLGNGYFKEGKYEAAIECYAKGMAADGTNALLPANRAMAYLKLQKYAEAEDDCSSAIALDGTYSKAFARRGTARAALGKLKEAKEDFEMVLNQEPGNKLALNELEKINNEMVAKGLLSKEQLADQQAKNTEQRRIVQPINKPPHLRSTKPLRRMVIEEVGGELSGTDLQLIANTSAECKVPFSMITELTGSKEAVVPMECTPSAKMLKIEEISDIPADSSEREHLEDNSEKQSTERCVTVENTADQKKLSPSISESLSMPSPPANSFQLEADLRKLKAYPEMKYKYLKQIEPSAYPKIFQKSLEPDILNQILNILHTYYTMYDEHSVILEILKNLAEVKRFDMAVMFMSAAEKTVVRELFNSIHQAGLEDDLVKSLKKKYGI</sequence>
<dbReference type="Pfam" id="PF13181">
    <property type="entry name" value="TPR_8"/>
    <property type="match status" value="1"/>
</dbReference>
<dbReference type="Proteomes" id="UP001369086">
    <property type="component" value="Unassembled WGS sequence"/>
</dbReference>
<evidence type="ECO:0000256" key="4">
    <source>
        <dbReference type="ARBA" id="ARBA00040133"/>
    </source>
</evidence>
<dbReference type="PANTHER" id="PTHR46423">
    <property type="entry name" value="RNA POLYMERASE II-ASSOCIATED PROTEIN 3"/>
    <property type="match status" value="1"/>
</dbReference>
<keyword evidence="1" id="KW-0677">Repeat</keyword>
<feature type="domain" description="RNA-polymerase II-associated protein 3-like C-terminal" evidence="8">
    <location>
        <begin position="629"/>
        <end position="720"/>
    </location>
</feature>
<dbReference type="PROSITE" id="PS50005">
    <property type="entry name" value="TPR"/>
    <property type="match status" value="4"/>
</dbReference>
<accession>A0ABR0ZTW3</accession>
<gene>
    <name evidence="9" type="ORF">HHUSO_G9632</name>
</gene>
<dbReference type="EMBL" id="JAHFZB010000007">
    <property type="protein sequence ID" value="KAK6488252.1"/>
    <property type="molecule type" value="Genomic_DNA"/>
</dbReference>
<evidence type="ECO:0000256" key="1">
    <source>
        <dbReference type="ARBA" id="ARBA00022737"/>
    </source>
</evidence>
<feature type="region of interest" description="Disordered" evidence="7">
    <location>
        <begin position="121"/>
        <end position="162"/>
    </location>
</feature>